<feature type="compositionally biased region" description="Polar residues" evidence="1">
    <location>
        <begin position="115"/>
        <end position="124"/>
    </location>
</feature>
<organism evidence="2 3">
    <name type="scientific">Legionella clemsonensis</name>
    <dbReference type="NCBI Taxonomy" id="1867846"/>
    <lineage>
        <taxon>Bacteria</taxon>
        <taxon>Pseudomonadati</taxon>
        <taxon>Pseudomonadota</taxon>
        <taxon>Gammaproteobacteria</taxon>
        <taxon>Legionellales</taxon>
        <taxon>Legionellaceae</taxon>
        <taxon>Legionella</taxon>
    </lineage>
</organism>
<keyword evidence="3" id="KW-1185">Reference proteome</keyword>
<reference evidence="2 3" key="1">
    <citation type="submission" date="2016-07" db="EMBL/GenBank/DDBJ databases">
        <authorList>
            <person name="Hassler H."/>
        </authorList>
    </citation>
    <scope>NUCLEOTIDE SEQUENCE [LARGE SCALE GENOMIC DNA]</scope>
    <source>
        <strain evidence="2 3">CDC-D5610</strain>
    </source>
</reference>
<evidence type="ECO:0000313" key="2">
    <source>
        <dbReference type="EMBL" id="ASQ47444.1"/>
    </source>
</evidence>
<dbReference type="KEGG" id="lcd:clem_14590"/>
<evidence type="ECO:0008006" key="4">
    <source>
        <dbReference type="Google" id="ProtNLM"/>
    </source>
</evidence>
<evidence type="ECO:0000256" key="1">
    <source>
        <dbReference type="SAM" id="MobiDB-lite"/>
    </source>
</evidence>
<dbReference type="Proteomes" id="UP000201728">
    <property type="component" value="Chromosome"/>
</dbReference>
<name>A0A222P6F5_9GAMM</name>
<accession>A0A222P6F5</accession>
<gene>
    <name evidence="2" type="ORF">clem_14590</name>
</gene>
<feature type="compositionally biased region" description="Basic and acidic residues" evidence="1">
    <location>
        <begin position="90"/>
        <end position="111"/>
    </location>
</feature>
<sequence>MQQNYITNWTNIMTRMQRPLQAMMELNTRTLQNISYLKPEDLSKIRKPEELMEKQMNMFVENAHKALDYMQKSFAIFEESLLSISQEARNSTEKTARQAEGMMKKGEDVMKKGAKQQNGSNKGS</sequence>
<evidence type="ECO:0000313" key="3">
    <source>
        <dbReference type="Proteomes" id="UP000201728"/>
    </source>
</evidence>
<dbReference type="AlphaFoldDB" id="A0A222P6F5"/>
<dbReference type="RefSeq" id="WP_332460229.1">
    <property type="nucleotide sequence ID" value="NZ_CP016397.1"/>
</dbReference>
<feature type="region of interest" description="Disordered" evidence="1">
    <location>
        <begin position="87"/>
        <end position="124"/>
    </location>
</feature>
<protein>
    <recommendedName>
        <fullName evidence="4">Phasin protein</fullName>
    </recommendedName>
</protein>
<dbReference type="EMBL" id="CP016397">
    <property type="protein sequence ID" value="ASQ47444.1"/>
    <property type="molecule type" value="Genomic_DNA"/>
</dbReference>
<proteinExistence type="predicted"/>